<evidence type="ECO:0000256" key="9">
    <source>
        <dbReference type="SAM" id="MobiDB-lite"/>
    </source>
</evidence>
<dbReference type="Pfam" id="PF04977">
    <property type="entry name" value="DivIC"/>
    <property type="match status" value="1"/>
</dbReference>
<dbReference type="Proteomes" id="UP001172055">
    <property type="component" value="Unassembled WGS sequence"/>
</dbReference>
<feature type="transmembrane region" description="Helical" evidence="7">
    <location>
        <begin position="37"/>
        <end position="55"/>
    </location>
</feature>
<sequence length="116" mass="13000">MALNATKETYIQQPAVPQNPDRQPVRKKGVITKGEKVLYLSFFAALVMCALLVLHNQSAIQASTQEIQTIEHSIDETVKQNTDYALQVSELSKYERILAKAKELGLKFNGQIKVVQ</sequence>
<evidence type="ECO:0000256" key="2">
    <source>
        <dbReference type="ARBA" id="ARBA00022618"/>
    </source>
</evidence>
<evidence type="ECO:0000313" key="11">
    <source>
        <dbReference type="Proteomes" id="UP001172055"/>
    </source>
</evidence>
<keyword evidence="2 7" id="KW-0132">Cell division</keyword>
<comment type="subcellular location">
    <subcellularLocation>
        <location evidence="7">Cell membrane</location>
        <topology evidence="7">Single-pass type II membrane protein</topology>
    </subcellularLocation>
    <text evidence="7">Localizes to the division septum where it forms a ring structure.</text>
</comment>
<keyword evidence="1 7" id="KW-1003">Cell membrane</keyword>
<keyword evidence="5 7" id="KW-0472">Membrane</keyword>
<organism evidence="10 11">
    <name type="scientific">Planococcus shixiaomingii</name>
    <dbReference type="NCBI Taxonomy" id="3058393"/>
    <lineage>
        <taxon>Bacteria</taxon>
        <taxon>Bacillati</taxon>
        <taxon>Bacillota</taxon>
        <taxon>Bacilli</taxon>
        <taxon>Bacillales</taxon>
        <taxon>Caryophanaceae</taxon>
        <taxon>Planococcus</taxon>
    </lineage>
</organism>
<evidence type="ECO:0000256" key="1">
    <source>
        <dbReference type="ARBA" id="ARBA00022475"/>
    </source>
</evidence>
<gene>
    <name evidence="7 10" type="primary">ftsL</name>
    <name evidence="10" type="ORF">QWY14_06035</name>
</gene>
<evidence type="ECO:0000256" key="8">
    <source>
        <dbReference type="NCBIfam" id="TIGR02209"/>
    </source>
</evidence>
<feature type="region of interest" description="Disordered" evidence="9">
    <location>
        <begin position="1"/>
        <end position="26"/>
    </location>
</feature>
<proteinExistence type="inferred from homology"/>
<dbReference type="NCBIfam" id="TIGR02209">
    <property type="entry name" value="ftsL_broad"/>
    <property type="match status" value="1"/>
</dbReference>
<accession>A0ABT8N0Z2</accession>
<dbReference type="RefSeq" id="WP_300985278.1">
    <property type="nucleotide sequence ID" value="NZ_CP129236.1"/>
</dbReference>
<dbReference type="InterPro" id="IPR007060">
    <property type="entry name" value="FtsL/DivIC"/>
</dbReference>
<dbReference type="InterPro" id="IPR011922">
    <property type="entry name" value="Cell_div_FtsL"/>
</dbReference>
<keyword evidence="11" id="KW-1185">Reference proteome</keyword>
<comment type="function">
    <text evidence="7">Essential cell division protein.</text>
</comment>
<keyword evidence="6 7" id="KW-0131">Cell cycle</keyword>
<evidence type="ECO:0000256" key="7">
    <source>
        <dbReference type="HAMAP-Rule" id="MF_00910"/>
    </source>
</evidence>
<evidence type="ECO:0000256" key="6">
    <source>
        <dbReference type="ARBA" id="ARBA00023306"/>
    </source>
</evidence>
<feature type="compositionally biased region" description="Polar residues" evidence="9">
    <location>
        <begin position="1"/>
        <end position="16"/>
    </location>
</feature>
<comment type="caution">
    <text evidence="10">The sequence shown here is derived from an EMBL/GenBank/DDBJ whole genome shotgun (WGS) entry which is preliminary data.</text>
</comment>
<dbReference type="GO" id="GO:0051301">
    <property type="term" value="P:cell division"/>
    <property type="evidence" value="ECO:0007669"/>
    <property type="project" value="UniProtKB-KW"/>
</dbReference>
<keyword evidence="4 7" id="KW-1133">Transmembrane helix</keyword>
<evidence type="ECO:0000313" key="10">
    <source>
        <dbReference type="EMBL" id="MDN7241342.1"/>
    </source>
</evidence>
<comment type="similarity">
    <text evidence="7">Belongs to the FtsL family.</text>
</comment>
<evidence type="ECO:0000256" key="4">
    <source>
        <dbReference type="ARBA" id="ARBA00022989"/>
    </source>
</evidence>
<reference evidence="10 11" key="1">
    <citation type="submission" date="2023-06" db="EMBL/GenBank/DDBJ databases">
        <title>Novel species in genus Planococcus.</title>
        <authorList>
            <person name="Ning S."/>
        </authorList>
    </citation>
    <scope>NUCLEOTIDE SEQUENCE [LARGE SCALE GENOMIC DNA]</scope>
    <source>
        <strain evidence="10 11">N028</strain>
    </source>
</reference>
<dbReference type="HAMAP" id="MF_00910">
    <property type="entry name" value="FtsL"/>
    <property type="match status" value="1"/>
</dbReference>
<evidence type="ECO:0000256" key="3">
    <source>
        <dbReference type="ARBA" id="ARBA00022692"/>
    </source>
</evidence>
<keyword evidence="3 7" id="KW-0812">Transmembrane</keyword>
<name>A0ABT8N0Z2_9BACL</name>
<dbReference type="EMBL" id="JAUJWV010000001">
    <property type="protein sequence ID" value="MDN7241342.1"/>
    <property type="molecule type" value="Genomic_DNA"/>
</dbReference>
<evidence type="ECO:0000256" key="5">
    <source>
        <dbReference type="ARBA" id="ARBA00023136"/>
    </source>
</evidence>
<protein>
    <recommendedName>
        <fullName evidence="7 8">Cell division protein FtsL</fullName>
    </recommendedName>
</protein>